<gene>
    <name evidence="1" type="ORF">GCM10023082_04300</name>
</gene>
<name>A0ABP7DS55_9ACTN</name>
<accession>A0ABP7DS55</accession>
<protein>
    <recommendedName>
        <fullName evidence="3">DNA-binding protein</fullName>
    </recommendedName>
</protein>
<evidence type="ECO:0000313" key="1">
    <source>
        <dbReference type="EMBL" id="GAA3709497.1"/>
    </source>
</evidence>
<dbReference type="Proteomes" id="UP001499884">
    <property type="component" value="Unassembled WGS sequence"/>
</dbReference>
<dbReference type="RefSeq" id="WP_345640275.1">
    <property type="nucleotide sequence ID" value="NZ_BAABEP010000002.1"/>
</dbReference>
<evidence type="ECO:0000313" key="2">
    <source>
        <dbReference type="Proteomes" id="UP001499884"/>
    </source>
</evidence>
<proteinExistence type="predicted"/>
<keyword evidence="2" id="KW-1185">Reference proteome</keyword>
<reference evidence="2" key="1">
    <citation type="journal article" date="2019" name="Int. J. Syst. Evol. Microbiol.">
        <title>The Global Catalogue of Microorganisms (GCM) 10K type strain sequencing project: providing services to taxonomists for standard genome sequencing and annotation.</title>
        <authorList>
            <consortium name="The Broad Institute Genomics Platform"/>
            <consortium name="The Broad Institute Genome Sequencing Center for Infectious Disease"/>
            <person name="Wu L."/>
            <person name="Ma J."/>
        </authorList>
    </citation>
    <scope>NUCLEOTIDE SEQUENCE [LARGE SCALE GENOMIC DNA]</scope>
    <source>
        <strain evidence="2">JCM 30846</strain>
    </source>
</reference>
<sequence length="329" mass="36652">MKNIAEVKAAFAALPERVTAAQIAEATGRAHIHNWAKDPTFPGGKADFGGRTVYRDRDAVLEWYADQSFTRTDRPGPRDLTAKVLSVQPTQVLLDTLELADLLDLTRRAVNKYAERYPAEKAEDPFPPADDDGKRSWSQVRAWFLRKSDPLPAADESGARDWADLRAWLLKRATDGSEPVDGRIYLDELGLTTGQRDVVERARLARTAGSNTPVEWLAEVLHLEEPGQTEWLSDLLDLENAGQVALRPQAAAAPAKESRRLGASALAREFGLNIESLKHYARAYTPDKVEDPFPAKDSRRTRDVAEVRDWLIRNRKIQPAEPTEAPADA</sequence>
<dbReference type="EMBL" id="BAABEP010000002">
    <property type="protein sequence ID" value="GAA3709497.1"/>
    <property type="molecule type" value="Genomic_DNA"/>
</dbReference>
<organism evidence="1 2">
    <name type="scientific">Streptomyces tremellae</name>
    <dbReference type="NCBI Taxonomy" id="1124239"/>
    <lineage>
        <taxon>Bacteria</taxon>
        <taxon>Bacillati</taxon>
        <taxon>Actinomycetota</taxon>
        <taxon>Actinomycetes</taxon>
        <taxon>Kitasatosporales</taxon>
        <taxon>Streptomycetaceae</taxon>
        <taxon>Streptomyces</taxon>
    </lineage>
</organism>
<evidence type="ECO:0008006" key="3">
    <source>
        <dbReference type="Google" id="ProtNLM"/>
    </source>
</evidence>
<comment type="caution">
    <text evidence="1">The sequence shown here is derived from an EMBL/GenBank/DDBJ whole genome shotgun (WGS) entry which is preliminary data.</text>
</comment>